<evidence type="ECO:0000313" key="2">
    <source>
        <dbReference type="EMBL" id="KAH0757584.1"/>
    </source>
</evidence>
<evidence type="ECO:0000313" key="3">
    <source>
        <dbReference type="Proteomes" id="UP000826656"/>
    </source>
</evidence>
<dbReference type="Proteomes" id="UP000826656">
    <property type="component" value="Unassembled WGS sequence"/>
</dbReference>
<accession>A0ABQ7V227</accession>
<comment type="caution">
    <text evidence="2">The sequence shown here is derived from an EMBL/GenBank/DDBJ whole genome shotgun (WGS) entry which is preliminary data.</text>
</comment>
<feature type="compositionally biased region" description="Polar residues" evidence="1">
    <location>
        <begin position="29"/>
        <end position="44"/>
    </location>
</feature>
<evidence type="ECO:0000256" key="1">
    <source>
        <dbReference type="SAM" id="MobiDB-lite"/>
    </source>
</evidence>
<reference evidence="2 3" key="1">
    <citation type="journal article" date="2021" name="bioRxiv">
        <title>Chromosome-scale and haplotype-resolved genome assembly of a tetraploid potato cultivar.</title>
        <authorList>
            <person name="Sun H."/>
            <person name="Jiao W.-B."/>
            <person name="Krause K."/>
            <person name="Campoy J.A."/>
            <person name="Goel M."/>
            <person name="Folz-Donahue K."/>
            <person name="Kukat C."/>
            <person name="Huettel B."/>
            <person name="Schneeberger K."/>
        </authorList>
    </citation>
    <scope>NUCLEOTIDE SEQUENCE [LARGE SCALE GENOMIC DNA]</scope>
    <source>
        <strain evidence="2">SolTubOtavaFocal</strain>
        <tissue evidence="2">Leaves</tissue>
    </source>
</reference>
<organism evidence="2 3">
    <name type="scientific">Solanum tuberosum</name>
    <name type="common">Potato</name>
    <dbReference type="NCBI Taxonomy" id="4113"/>
    <lineage>
        <taxon>Eukaryota</taxon>
        <taxon>Viridiplantae</taxon>
        <taxon>Streptophyta</taxon>
        <taxon>Embryophyta</taxon>
        <taxon>Tracheophyta</taxon>
        <taxon>Spermatophyta</taxon>
        <taxon>Magnoliopsida</taxon>
        <taxon>eudicotyledons</taxon>
        <taxon>Gunneridae</taxon>
        <taxon>Pentapetalae</taxon>
        <taxon>asterids</taxon>
        <taxon>lamiids</taxon>
        <taxon>Solanales</taxon>
        <taxon>Solanaceae</taxon>
        <taxon>Solanoideae</taxon>
        <taxon>Solaneae</taxon>
        <taxon>Solanum</taxon>
    </lineage>
</organism>
<sequence>MAFYTSSDPPSPSKMSTISLVNIAEASPLTPQSPIDLNNPTPSHQPCPYSTMLSDQLFEGYLPKSKSSKSNILAASKSLVIESLAQMREGVINDKEGSFVDEILGCSEPVFDQTPKVGVYPSFDSTDIDEDNVPLKWSLQRRMVPVTTKGKEKVTEETPRRRPFTRAVSQKLMGMI</sequence>
<feature type="region of interest" description="Disordered" evidence="1">
    <location>
        <begin position="29"/>
        <end position="49"/>
    </location>
</feature>
<dbReference type="EMBL" id="JAIVGD010000015">
    <property type="protein sequence ID" value="KAH0757584.1"/>
    <property type="molecule type" value="Genomic_DNA"/>
</dbReference>
<proteinExistence type="predicted"/>
<name>A0ABQ7V227_SOLTU</name>
<protein>
    <submittedName>
        <fullName evidence="2">Uncharacterized protein</fullName>
    </submittedName>
</protein>
<gene>
    <name evidence="2" type="ORF">KY290_021077</name>
</gene>
<keyword evidence="3" id="KW-1185">Reference proteome</keyword>